<gene>
    <name evidence="2" type="ORF">GE300_13065</name>
</gene>
<dbReference type="Proteomes" id="UP000474957">
    <property type="component" value="Unassembled WGS sequence"/>
</dbReference>
<dbReference type="SUPFAM" id="SSF54593">
    <property type="entry name" value="Glyoxalase/Bleomycin resistance protein/Dihydroxybiphenyl dioxygenase"/>
    <property type="match status" value="1"/>
</dbReference>
<dbReference type="InterPro" id="IPR037523">
    <property type="entry name" value="VOC_core"/>
</dbReference>
<proteinExistence type="predicted"/>
<keyword evidence="3" id="KW-1185">Reference proteome</keyword>
<dbReference type="RefSeq" id="WP_154447029.1">
    <property type="nucleotide sequence ID" value="NZ_WIND01000010.1"/>
</dbReference>
<dbReference type="InterPro" id="IPR029068">
    <property type="entry name" value="Glyas_Bleomycin-R_OHBP_Dase"/>
</dbReference>
<evidence type="ECO:0000313" key="2">
    <source>
        <dbReference type="EMBL" id="MSU90535.1"/>
    </source>
</evidence>
<dbReference type="CDD" id="cd07247">
    <property type="entry name" value="SgaA_N_like"/>
    <property type="match status" value="1"/>
</dbReference>
<dbReference type="Pfam" id="PF00903">
    <property type="entry name" value="Glyoxalase"/>
    <property type="match status" value="1"/>
</dbReference>
<dbReference type="EMBL" id="WIND01000010">
    <property type="protein sequence ID" value="MSU90535.1"/>
    <property type="molecule type" value="Genomic_DNA"/>
</dbReference>
<dbReference type="PANTHER" id="PTHR33993">
    <property type="entry name" value="GLYOXALASE-RELATED"/>
    <property type="match status" value="1"/>
</dbReference>
<dbReference type="InterPro" id="IPR004360">
    <property type="entry name" value="Glyas_Fos-R_dOase_dom"/>
</dbReference>
<evidence type="ECO:0000259" key="1">
    <source>
        <dbReference type="PROSITE" id="PS51819"/>
    </source>
</evidence>
<reference evidence="2 3" key="1">
    <citation type="submission" date="2019-10" db="EMBL/GenBank/DDBJ databases">
        <title>Cognatihalovulum marinum gen. nov. sp. nov., a new member of the family Rhodobacteraceae isolated from deep seawater of the Northwest Indian Ocean.</title>
        <authorList>
            <person name="Ruan C."/>
            <person name="Wang J."/>
            <person name="Zheng X."/>
            <person name="Song L."/>
            <person name="Zhu Y."/>
            <person name="Huang Y."/>
            <person name="Lu Z."/>
            <person name="Du W."/>
            <person name="Huang L."/>
            <person name="Dai X."/>
        </authorList>
    </citation>
    <scope>NUCLEOTIDE SEQUENCE [LARGE SCALE GENOMIC DNA]</scope>
    <source>
        <strain evidence="2 3">2CG4</strain>
    </source>
</reference>
<dbReference type="Gene3D" id="3.10.180.10">
    <property type="entry name" value="2,3-Dihydroxybiphenyl 1,2-Dioxygenase, domain 1"/>
    <property type="match status" value="1"/>
</dbReference>
<sequence length="125" mass="13193">MTYRPDNFTVWTEIPVTDLAAAVAFYNAVTDAGLEIDDNGPNPMAMFRPKDPSGGVAGHLYPGKPAADGSGPTVHLAAPGRLEDTLERVRKAGGQVVSEPIALPVGRFAYIRDPDGNSIGVFETP</sequence>
<comment type="caution">
    <text evidence="2">The sequence shown here is derived from an EMBL/GenBank/DDBJ whole genome shotgun (WGS) entry which is preliminary data.</text>
</comment>
<organism evidence="2 3">
    <name type="scientific">Halovulum marinum</name>
    <dbReference type="NCBI Taxonomy" id="2662447"/>
    <lineage>
        <taxon>Bacteria</taxon>
        <taxon>Pseudomonadati</taxon>
        <taxon>Pseudomonadota</taxon>
        <taxon>Alphaproteobacteria</taxon>
        <taxon>Rhodobacterales</taxon>
        <taxon>Paracoccaceae</taxon>
        <taxon>Halovulum</taxon>
    </lineage>
</organism>
<name>A0A6L5Z383_9RHOB</name>
<dbReference type="AlphaFoldDB" id="A0A6L5Z383"/>
<accession>A0A6L5Z383</accession>
<dbReference type="PROSITE" id="PS51819">
    <property type="entry name" value="VOC"/>
    <property type="match status" value="1"/>
</dbReference>
<dbReference type="InterPro" id="IPR052164">
    <property type="entry name" value="Anthracycline_SecMetBiosynth"/>
</dbReference>
<feature type="domain" description="VOC" evidence="1">
    <location>
        <begin position="8"/>
        <end position="124"/>
    </location>
</feature>
<evidence type="ECO:0000313" key="3">
    <source>
        <dbReference type="Proteomes" id="UP000474957"/>
    </source>
</evidence>
<protein>
    <submittedName>
        <fullName evidence="2">VOC family protein</fullName>
    </submittedName>
</protein>